<accession>A0A5B7FSM1</accession>
<dbReference type="EMBL" id="VSRR010009740">
    <property type="protein sequence ID" value="MPC50790.1"/>
    <property type="molecule type" value="Genomic_DNA"/>
</dbReference>
<proteinExistence type="predicted"/>
<gene>
    <name evidence="1" type="ORF">E2C01_044624</name>
</gene>
<reference evidence="1 2" key="1">
    <citation type="submission" date="2019-05" db="EMBL/GenBank/DDBJ databases">
        <title>Another draft genome of Portunus trituberculatus and its Hox gene families provides insights of decapod evolution.</title>
        <authorList>
            <person name="Jeong J.-H."/>
            <person name="Song I."/>
            <person name="Kim S."/>
            <person name="Choi T."/>
            <person name="Kim D."/>
            <person name="Ryu S."/>
            <person name="Kim W."/>
        </authorList>
    </citation>
    <scope>NUCLEOTIDE SEQUENCE [LARGE SCALE GENOMIC DNA]</scope>
    <source>
        <tissue evidence="1">Muscle</tissue>
    </source>
</reference>
<protein>
    <submittedName>
        <fullName evidence="1">Uncharacterized protein</fullName>
    </submittedName>
</protein>
<evidence type="ECO:0000313" key="2">
    <source>
        <dbReference type="Proteomes" id="UP000324222"/>
    </source>
</evidence>
<evidence type="ECO:0000313" key="1">
    <source>
        <dbReference type="EMBL" id="MPC50790.1"/>
    </source>
</evidence>
<dbReference type="Proteomes" id="UP000324222">
    <property type="component" value="Unassembled WGS sequence"/>
</dbReference>
<comment type="caution">
    <text evidence="1">The sequence shown here is derived from an EMBL/GenBank/DDBJ whole genome shotgun (WGS) entry which is preliminary data.</text>
</comment>
<keyword evidence="2" id="KW-1185">Reference proteome</keyword>
<name>A0A5B7FSM1_PORTR</name>
<dbReference type="AlphaFoldDB" id="A0A5B7FSM1"/>
<sequence>MRPGCRDPEPAQRASYRYVVEALQCHFGDLQQAEVHRSCLKVQTPFRTHVKQAHPKAIQEVLTQTSEMEAFPKTTTDASRLVLPRYEGGTDTLLYQAVV</sequence>
<organism evidence="1 2">
    <name type="scientific">Portunus trituberculatus</name>
    <name type="common">Swimming crab</name>
    <name type="synonym">Neptunus trituberculatus</name>
    <dbReference type="NCBI Taxonomy" id="210409"/>
    <lineage>
        <taxon>Eukaryota</taxon>
        <taxon>Metazoa</taxon>
        <taxon>Ecdysozoa</taxon>
        <taxon>Arthropoda</taxon>
        <taxon>Crustacea</taxon>
        <taxon>Multicrustacea</taxon>
        <taxon>Malacostraca</taxon>
        <taxon>Eumalacostraca</taxon>
        <taxon>Eucarida</taxon>
        <taxon>Decapoda</taxon>
        <taxon>Pleocyemata</taxon>
        <taxon>Brachyura</taxon>
        <taxon>Eubrachyura</taxon>
        <taxon>Portunoidea</taxon>
        <taxon>Portunidae</taxon>
        <taxon>Portuninae</taxon>
        <taxon>Portunus</taxon>
    </lineage>
</organism>